<reference evidence="2 3" key="1">
    <citation type="submission" date="2016-11" db="EMBL/GenBank/DDBJ databases">
        <authorList>
            <person name="Jaros S."/>
            <person name="Januszkiewicz K."/>
            <person name="Wedrychowicz H."/>
        </authorList>
    </citation>
    <scope>NUCLEOTIDE SEQUENCE [LARGE SCALE GENOMIC DNA]</scope>
    <source>
        <strain evidence="2 3">DSM 46144</strain>
    </source>
</reference>
<feature type="transmembrane region" description="Helical" evidence="1">
    <location>
        <begin position="228"/>
        <end position="249"/>
    </location>
</feature>
<feature type="transmembrane region" description="Helical" evidence="1">
    <location>
        <begin position="269"/>
        <end position="292"/>
    </location>
</feature>
<sequence length="437" mass="47710">MNETVWSVCALFAALVVAPVVANLISVEIQGWLDRLPPVLIRLAARRLPQEIRADHIDEWDAELSAILEGSAAGPLSRLALGLTYTSGLLRGAPKVARELGRARRRRLAAVFKRIRVHSLTTFLVVLVTTVVLAGQFGDGIDPFSAAITVTCAGMGVLILIAVQRHPVGRLLLAAGISGSVAAVATSWPQWIVLAWLSQWAWWPMCGLILLGLLVFPNGRLPSRRWRWLAALLVVTTAAGAVVLAVAALDYPRTLLQDTQPVGESTRLLLRAFAVIVLATVLGLAATLAALWRRWRRGDSDTRQQLACLLPTVILLLLGWMLEIFNLDGGYLLALIALPLGMSVAIIRHGLYDLDKVLNRTLVWLTMTTLVVIGFVGIVIALRELVMRNLSADTVSLVTTGFIALAYAPLHRRVQQGVNQLLYGDRHDPYEVTTKTR</sequence>
<evidence type="ECO:0000313" key="3">
    <source>
        <dbReference type="Proteomes" id="UP000184440"/>
    </source>
</evidence>
<keyword evidence="1" id="KW-0472">Membrane</keyword>
<dbReference type="EMBL" id="FRCS01000010">
    <property type="protein sequence ID" value="SHN44646.1"/>
    <property type="molecule type" value="Genomic_DNA"/>
</dbReference>
<organism evidence="2 3">
    <name type="scientific">Cryptosporangium aurantiacum</name>
    <dbReference type="NCBI Taxonomy" id="134849"/>
    <lineage>
        <taxon>Bacteria</taxon>
        <taxon>Bacillati</taxon>
        <taxon>Actinomycetota</taxon>
        <taxon>Actinomycetes</taxon>
        <taxon>Cryptosporangiales</taxon>
        <taxon>Cryptosporangiaceae</taxon>
        <taxon>Cryptosporangium</taxon>
    </lineage>
</organism>
<feature type="transmembrane region" description="Helical" evidence="1">
    <location>
        <begin position="200"/>
        <end position="216"/>
    </location>
</feature>
<feature type="transmembrane region" description="Helical" evidence="1">
    <location>
        <begin position="331"/>
        <end position="350"/>
    </location>
</feature>
<accession>A0A1M7REK0</accession>
<keyword evidence="1" id="KW-0812">Transmembrane</keyword>
<feature type="transmembrane region" description="Helical" evidence="1">
    <location>
        <begin position="362"/>
        <end position="382"/>
    </location>
</feature>
<feature type="transmembrane region" description="Helical" evidence="1">
    <location>
        <begin position="394"/>
        <end position="410"/>
    </location>
</feature>
<dbReference type="Proteomes" id="UP000184440">
    <property type="component" value="Unassembled WGS sequence"/>
</dbReference>
<name>A0A1M7REK0_9ACTN</name>
<keyword evidence="1" id="KW-1133">Transmembrane helix</keyword>
<proteinExistence type="predicted"/>
<dbReference type="RefSeq" id="WP_073261514.1">
    <property type="nucleotide sequence ID" value="NZ_FRCS01000010.1"/>
</dbReference>
<feature type="transmembrane region" description="Helical" evidence="1">
    <location>
        <begin position="115"/>
        <end position="138"/>
    </location>
</feature>
<evidence type="ECO:0000313" key="2">
    <source>
        <dbReference type="EMBL" id="SHN44646.1"/>
    </source>
</evidence>
<dbReference type="OrthoDB" id="227596at2"/>
<feature type="transmembrane region" description="Helical" evidence="1">
    <location>
        <begin position="304"/>
        <end position="325"/>
    </location>
</feature>
<gene>
    <name evidence="2" type="ORF">SAMN05443668_110302</name>
</gene>
<dbReference type="AlphaFoldDB" id="A0A1M7REK0"/>
<evidence type="ECO:0000256" key="1">
    <source>
        <dbReference type="SAM" id="Phobius"/>
    </source>
</evidence>
<protein>
    <submittedName>
        <fullName evidence="2">Uncharacterized protein</fullName>
    </submittedName>
</protein>
<keyword evidence="3" id="KW-1185">Reference proteome</keyword>
<feature type="transmembrane region" description="Helical" evidence="1">
    <location>
        <begin position="170"/>
        <end position="188"/>
    </location>
</feature>
<feature type="transmembrane region" description="Helical" evidence="1">
    <location>
        <begin position="144"/>
        <end position="163"/>
    </location>
</feature>
<dbReference type="STRING" id="134849.SAMN05443668_110302"/>